<gene>
    <name evidence="4" type="ORF">SAMN04490239_8907</name>
</gene>
<dbReference type="Pfam" id="PF13407">
    <property type="entry name" value="Peripla_BP_4"/>
    <property type="match status" value="1"/>
</dbReference>
<dbReference type="PANTHER" id="PTHR30036">
    <property type="entry name" value="D-XYLOSE-BINDING PERIPLASMIC PROTEIN"/>
    <property type="match status" value="1"/>
</dbReference>
<dbReference type="Gene3D" id="3.40.50.2300">
    <property type="match status" value="2"/>
</dbReference>
<dbReference type="GO" id="GO:0030288">
    <property type="term" value="C:outer membrane-bounded periplasmic space"/>
    <property type="evidence" value="ECO:0007669"/>
    <property type="project" value="TreeGrafter"/>
</dbReference>
<dbReference type="PROSITE" id="PS51257">
    <property type="entry name" value="PROKAR_LIPOPROTEIN"/>
    <property type="match status" value="1"/>
</dbReference>
<evidence type="ECO:0000256" key="2">
    <source>
        <dbReference type="ARBA" id="ARBA00007639"/>
    </source>
</evidence>
<evidence type="ECO:0000256" key="1">
    <source>
        <dbReference type="ARBA" id="ARBA00004196"/>
    </source>
</evidence>
<evidence type="ECO:0000259" key="3">
    <source>
        <dbReference type="Pfam" id="PF13407"/>
    </source>
</evidence>
<evidence type="ECO:0000313" key="5">
    <source>
        <dbReference type="Proteomes" id="UP000183561"/>
    </source>
</evidence>
<dbReference type="AlphaFoldDB" id="A0A1H5BXN8"/>
<dbReference type="InterPro" id="IPR025997">
    <property type="entry name" value="SBP_2_dom"/>
</dbReference>
<dbReference type="PANTHER" id="PTHR30036:SF7">
    <property type="entry name" value="ABC TRANSPORTER PERIPLASMIC-BINDING PROTEIN YPHF"/>
    <property type="match status" value="1"/>
</dbReference>
<comment type="subcellular location">
    <subcellularLocation>
        <location evidence="1">Cell envelope</location>
    </subcellularLocation>
</comment>
<protein>
    <submittedName>
        <fullName evidence="4">Monosaccharide ABC transporter substrate-binding protein, CUT2 family</fullName>
    </submittedName>
</protein>
<dbReference type="InterPro" id="IPR028082">
    <property type="entry name" value="Peripla_BP_I"/>
</dbReference>
<dbReference type="SUPFAM" id="SSF53822">
    <property type="entry name" value="Periplasmic binding protein-like I"/>
    <property type="match status" value="1"/>
</dbReference>
<dbReference type="GO" id="GO:0030246">
    <property type="term" value="F:carbohydrate binding"/>
    <property type="evidence" value="ECO:0007669"/>
    <property type="project" value="TreeGrafter"/>
</dbReference>
<reference evidence="5" key="1">
    <citation type="submission" date="2016-10" db="EMBL/GenBank/DDBJ databases">
        <authorList>
            <person name="Varghese N."/>
            <person name="Submissions S."/>
        </authorList>
    </citation>
    <scope>NUCLEOTIDE SEQUENCE [LARGE SCALE GENOMIC DNA]</scope>
    <source>
        <strain evidence="5">DSM 44498</strain>
    </source>
</reference>
<accession>A0A1H5BXN8</accession>
<proteinExistence type="inferred from homology"/>
<feature type="domain" description="Periplasmic binding protein" evidence="3">
    <location>
        <begin position="63"/>
        <end position="308"/>
    </location>
</feature>
<sequence>MDTHDGRPVPFTGKRTRRVTTLALGIATAVLLAGCSSTGGKPEATGSGMASGTADTPRATIAMITHEVPGDTFWDLIRKGAETAAAKDNIELRYSSDPEAPNQANLVQSAIDSRVDGIAVTLAKPDAMSPAVRAATDADIPLVVFNGGMDQYKAQGVAQYFGQDEKLAGISAGQRLTADGAKKALCIIQEQGQIALETRCAGVIEGFKGQTEILNVNSKDLPSVEATITAKLQQDPSIDHVVALGAPIAMTAIQSKANAGSGATIVTFDTNAALVDAIKAGDVKWAIDQQPFLQGYLAVDSLWLYLNNRNTIGGGMPTLTGPSFIDQSNIDSIAEYAKAGTR</sequence>
<dbReference type="InterPro" id="IPR050555">
    <property type="entry name" value="Bact_Solute-Bind_Prot2"/>
</dbReference>
<dbReference type="EMBL" id="FNSV01000005">
    <property type="protein sequence ID" value="SED59252.1"/>
    <property type="molecule type" value="Genomic_DNA"/>
</dbReference>
<name>A0A1H5BXN8_9NOCA</name>
<keyword evidence="5" id="KW-1185">Reference proteome</keyword>
<organism evidence="4 5">
    <name type="scientific">Rhodococcus koreensis</name>
    <dbReference type="NCBI Taxonomy" id="99653"/>
    <lineage>
        <taxon>Bacteria</taxon>
        <taxon>Bacillati</taxon>
        <taxon>Actinomycetota</taxon>
        <taxon>Actinomycetes</taxon>
        <taxon>Mycobacteriales</taxon>
        <taxon>Nocardiaceae</taxon>
        <taxon>Rhodococcus</taxon>
    </lineage>
</organism>
<dbReference type="Proteomes" id="UP000183561">
    <property type="component" value="Unassembled WGS sequence"/>
</dbReference>
<evidence type="ECO:0000313" key="4">
    <source>
        <dbReference type="EMBL" id="SED59252.1"/>
    </source>
</evidence>
<dbReference type="RefSeq" id="WP_072951186.1">
    <property type="nucleotide sequence ID" value="NZ_FNSV01000005.1"/>
</dbReference>
<comment type="similarity">
    <text evidence="2">Belongs to the bacterial solute-binding protein 2 family.</text>
</comment>